<dbReference type="EMBL" id="CZBE01000013">
    <property type="protein sequence ID" value="CUP83037.1"/>
    <property type="molecule type" value="Genomic_DNA"/>
</dbReference>
<dbReference type="Pfam" id="PF11823">
    <property type="entry name" value="Se_S_carrier"/>
    <property type="match status" value="1"/>
</dbReference>
<reference evidence="3" key="3">
    <citation type="journal article" date="2018" name="BMC Genomics">
        <title>Whole genome sequencing and function prediction of 133 gut anaerobes isolated from chicken caecum in pure cultures.</title>
        <authorList>
            <person name="Medvecky M."/>
            <person name="Cejkova D."/>
            <person name="Polansky O."/>
            <person name="Karasova D."/>
            <person name="Kubasova T."/>
            <person name="Cizek A."/>
            <person name="Rychlik I."/>
        </authorList>
    </citation>
    <scope>NUCLEOTIDE SEQUENCE</scope>
    <source>
        <strain evidence="3">An175</strain>
    </source>
</reference>
<dbReference type="GeneID" id="72463785"/>
<reference evidence="6" key="2">
    <citation type="submission" date="2017-04" db="EMBL/GenBank/DDBJ databases">
        <title>Function of individual gut microbiota members based on whole genome sequencing of pure cultures obtained from chicken caecum.</title>
        <authorList>
            <person name="Medvecky M."/>
            <person name="Cejkova D."/>
            <person name="Polansky O."/>
            <person name="Karasova D."/>
            <person name="Kubasova T."/>
            <person name="Cizek A."/>
            <person name="Rychlik I."/>
        </authorList>
    </citation>
    <scope>NUCLEOTIDE SEQUENCE [LARGE SCALE GENOMIC DNA]</scope>
    <source>
        <strain evidence="6">An175</strain>
    </source>
</reference>
<sequence length="73" mass="7905">MTGYGVIAFESAHLAMQAERRLRDAFSIVMMPTPRSVTASCGISVRFSLADLDAVTDAMRSIGPDGGWQIHCM</sequence>
<evidence type="ECO:0000313" key="6">
    <source>
        <dbReference type="Proteomes" id="UP000196386"/>
    </source>
</evidence>
<dbReference type="Proteomes" id="UP000095765">
    <property type="component" value="Unassembled WGS sequence"/>
</dbReference>
<gene>
    <name evidence="3" type="ORF">B5F11_15370</name>
    <name evidence="4" type="ORF">DXC40_14250</name>
    <name evidence="2" type="ORF">ERS852551_02093</name>
</gene>
<dbReference type="AlphaFoldDB" id="A0A174RGX0"/>
<dbReference type="RefSeq" id="WP_006874665.1">
    <property type="nucleotide sequence ID" value="NZ_CABIWA010000029.1"/>
</dbReference>
<reference evidence="4 7" key="4">
    <citation type="submission" date="2018-08" db="EMBL/GenBank/DDBJ databases">
        <title>A genome reference for cultivated species of the human gut microbiota.</title>
        <authorList>
            <person name="Zou Y."/>
            <person name="Xue W."/>
            <person name="Luo G."/>
        </authorList>
    </citation>
    <scope>NUCLEOTIDE SEQUENCE [LARGE SCALE GENOMIC DNA]</scope>
    <source>
        <strain evidence="4 7">TF05-12AC</strain>
    </source>
</reference>
<evidence type="ECO:0000259" key="1">
    <source>
        <dbReference type="Pfam" id="PF11823"/>
    </source>
</evidence>
<proteinExistence type="predicted"/>
<dbReference type="EMBL" id="NFKP01000023">
    <property type="protein sequence ID" value="OUP67984.1"/>
    <property type="molecule type" value="Genomic_DNA"/>
</dbReference>
<protein>
    <submittedName>
        <fullName evidence="4">DUF3343 domain-containing protein</fullName>
    </submittedName>
    <submittedName>
        <fullName evidence="2">Protein of uncharacterized function (DUF3343)</fullName>
    </submittedName>
</protein>
<dbReference type="Proteomes" id="UP000196386">
    <property type="component" value="Unassembled WGS sequence"/>
</dbReference>
<name>A0A174RGX0_9FIRM</name>
<accession>A0A174RGX0</accession>
<reference evidence="2 5" key="1">
    <citation type="submission" date="2015-09" db="EMBL/GenBank/DDBJ databases">
        <authorList>
            <consortium name="Pathogen Informatics"/>
        </authorList>
    </citation>
    <scope>NUCLEOTIDE SEQUENCE [LARGE SCALE GENOMIC DNA]</scope>
    <source>
        <strain evidence="2 5">2789STDY5834939</strain>
    </source>
</reference>
<evidence type="ECO:0000313" key="2">
    <source>
        <dbReference type="EMBL" id="CUP83037.1"/>
    </source>
</evidence>
<feature type="domain" description="Putative Se/S carrier protein-like" evidence="1">
    <location>
        <begin position="4"/>
        <end position="61"/>
    </location>
</feature>
<evidence type="ECO:0000313" key="3">
    <source>
        <dbReference type="EMBL" id="OUP67984.1"/>
    </source>
</evidence>
<evidence type="ECO:0000313" key="5">
    <source>
        <dbReference type="Proteomes" id="UP000095765"/>
    </source>
</evidence>
<dbReference type="Proteomes" id="UP000260828">
    <property type="component" value="Unassembled WGS sequence"/>
</dbReference>
<dbReference type="OrthoDB" id="3192849at2"/>
<evidence type="ECO:0000313" key="7">
    <source>
        <dbReference type="Proteomes" id="UP000260828"/>
    </source>
</evidence>
<dbReference type="EMBL" id="QVME01000009">
    <property type="protein sequence ID" value="RGE66082.1"/>
    <property type="molecule type" value="Genomic_DNA"/>
</dbReference>
<organism evidence="2 5">
    <name type="scientific">Anaerotruncus colihominis</name>
    <dbReference type="NCBI Taxonomy" id="169435"/>
    <lineage>
        <taxon>Bacteria</taxon>
        <taxon>Bacillati</taxon>
        <taxon>Bacillota</taxon>
        <taxon>Clostridia</taxon>
        <taxon>Eubacteriales</taxon>
        <taxon>Oscillospiraceae</taxon>
        <taxon>Anaerotruncus</taxon>
    </lineage>
</organism>
<evidence type="ECO:0000313" key="4">
    <source>
        <dbReference type="EMBL" id="RGE66082.1"/>
    </source>
</evidence>
<dbReference type="InterPro" id="IPR021778">
    <property type="entry name" value="Se/S_carrier-like"/>
</dbReference>